<keyword evidence="2" id="KW-0812">Transmembrane</keyword>
<reference evidence="3 4" key="1">
    <citation type="submission" date="2018-02" db="EMBL/GenBank/DDBJ databases">
        <title>Genome sequence of the basidiomycete white-rot fungus Phlebia centrifuga.</title>
        <authorList>
            <person name="Granchi Z."/>
            <person name="Peng M."/>
            <person name="de Vries R.P."/>
            <person name="Hilden K."/>
            <person name="Makela M.R."/>
            <person name="Grigoriev I."/>
            <person name="Riley R."/>
        </authorList>
    </citation>
    <scope>NUCLEOTIDE SEQUENCE [LARGE SCALE GENOMIC DNA]</scope>
    <source>
        <strain evidence="3 4">FBCC195</strain>
    </source>
</reference>
<sequence>ERLPNTTRELSFSLTASTTVIANATPGNRHCTSNNSHSLSSMLIAYATFAILTITSLFVLHAFIVQQFIFLQAKIMDQYSKRPPGQPSSSSNNYSWDTTSTNNDGGWGTTSN</sequence>
<name>A0A2R6NXB3_9APHY</name>
<evidence type="ECO:0000313" key="4">
    <source>
        <dbReference type="Proteomes" id="UP000186601"/>
    </source>
</evidence>
<keyword evidence="4" id="KW-1185">Reference proteome</keyword>
<comment type="caution">
    <text evidence="3">The sequence shown here is derived from an EMBL/GenBank/DDBJ whole genome shotgun (WGS) entry which is preliminary data.</text>
</comment>
<dbReference type="Proteomes" id="UP000186601">
    <property type="component" value="Unassembled WGS sequence"/>
</dbReference>
<keyword evidence="2" id="KW-0472">Membrane</keyword>
<proteinExistence type="predicted"/>
<evidence type="ECO:0000313" key="3">
    <source>
        <dbReference type="EMBL" id="PSR79082.1"/>
    </source>
</evidence>
<feature type="transmembrane region" description="Helical" evidence="2">
    <location>
        <begin position="43"/>
        <end position="71"/>
    </location>
</feature>
<feature type="region of interest" description="Disordered" evidence="1">
    <location>
        <begin position="80"/>
        <end position="112"/>
    </location>
</feature>
<organism evidence="3 4">
    <name type="scientific">Hermanssonia centrifuga</name>
    <dbReference type="NCBI Taxonomy" id="98765"/>
    <lineage>
        <taxon>Eukaryota</taxon>
        <taxon>Fungi</taxon>
        <taxon>Dikarya</taxon>
        <taxon>Basidiomycota</taxon>
        <taxon>Agaricomycotina</taxon>
        <taxon>Agaricomycetes</taxon>
        <taxon>Polyporales</taxon>
        <taxon>Meruliaceae</taxon>
        <taxon>Hermanssonia</taxon>
    </lineage>
</organism>
<keyword evidence="2" id="KW-1133">Transmembrane helix</keyword>
<protein>
    <submittedName>
        <fullName evidence="3">Uncharacterized protein</fullName>
    </submittedName>
</protein>
<dbReference type="EMBL" id="MLYV02000711">
    <property type="protein sequence ID" value="PSR79082.1"/>
    <property type="molecule type" value="Genomic_DNA"/>
</dbReference>
<evidence type="ECO:0000256" key="2">
    <source>
        <dbReference type="SAM" id="Phobius"/>
    </source>
</evidence>
<evidence type="ECO:0000256" key="1">
    <source>
        <dbReference type="SAM" id="MobiDB-lite"/>
    </source>
</evidence>
<dbReference type="AlphaFoldDB" id="A0A2R6NXB3"/>
<feature type="non-terminal residue" evidence="3">
    <location>
        <position position="1"/>
    </location>
</feature>
<gene>
    <name evidence="3" type="ORF">PHLCEN_2v7168</name>
</gene>
<accession>A0A2R6NXB3</accession>
<feature type="compositionally biased region" description="Polar residues" evidence="1">
    <location>
        <begin position="87"/>
        <end position="104"/>
    </location>
</feature>